<dbReference type="GO" id="GO:0008654">
    <property type="term" value="P:phospholipid biosynthetic process"/>
    <property type="evidence" value="ECO:0007669"/>
    <property type="project" value="UniProtKB-KW"/>
</dbReference>
<dbReference type="PANTHER" id="PTHR11728">
    <property type="entry name" value="GLYCEROL-3-PHOSPHATE DEHYDROGENASE"/>
    <property type="match status" value="1"/>
</dbReference>
<dbReference type="InterPro" id="IPR008927">
    <property type="entry name" value="6-PGluconate_DH-like_C_sf"/>
</dbReference>
<dbReference type="Proteomes" id="UP000309215">
    <property type="component" value="Unassembled WGS sequence"/>
</dbReference>
<reference evidence="13 14" key="1">
    <citation type="submission" date="2019-04" db="EMBL/GenBank/DDBJ databases">
        <authorList>
            <person name="Li Y."/>
            <person name="Wang J."/>
        </authorList>
    </citation>
    <scope>NUCLEOTIDE SEQUENCE [LARGE SCALE GENOMIC DNA]</scope>
    <source>
        <strain evidence="13 14">DSM 14668</strain>
    </source>
</reference>
<feature type="binding site" evidence="7">
    <location>
        <begin position="13"/>
        <end position="18"/>
    </location>
    <ligand>
        <name>NAD(+)</name>
        <dbReference type="ChEBI" id="CHEBI:57540"/>
    </ligand>
</feature>
<sequence>MTDRQVPSVGIVGGGPWGRALATAARRTGAEVVLHSRRDQPGGLGAQLRSSERSPQASTADPGLHVTTDYAEVAKARLVVIAVPSSVARSVLRALGDHLGGQHLVVHGVRGLGVEGLETVSDLVREETPARRLGALGGPVQAGELIEGRPSAMVIGSRFPEVITAATRAFQGPSLRVYGTNDLRGLEWASALVGCLSIGVGYAEEAGAGPGLLAALISRGVDEAARLMAAAGCEERTMLGLGGYGDLLASIALEDRPEVVLGKALARKVPLDQAITMAKLRVEAIPLIPRIVRFAEEHRVDANTFGALSEILAGGRPQAMLDRMFTG</sequence>
<keyword evidence="5" id="KW-0594">Phospholipid biosynthesis</keyword>
<dbReference type="AlphaFoldDB" id="A0A4U1J9M5"/>
<keyword evidence="6" id="KW-1208">Phospholipid metabolism</keyword>
<keyword evidence="4" id="KW-0443">Lipid metabolism</keyword>
<dbReference type="GO" id="GO:0046168">
    <property type="term" value="P:glycerol-3-phosphate catabolic process"/>
    <property type="evidence" value="ECO:0007669"/>
    <property type="project" value="InterPro"/>
</dbReference>
<keyword evidence="7 8" id="KW-0520">NAD</keyword>
<comment type="similarity">
    <text evidence="1 8">Belongs to the NAD-dependent glycerol-3-phosphate dehydrogenase family.</text>
</comment>
<evidence type="ECO:0000259" key="12">
    <source>
        <dbReference type="Pfam" id="PF07479"/>
    </source>
</evidence>
<dbReference type="InterPro" id="IPR013328">
    <property type="entry name" value="6PGD_dom2"/>
</dbReference>
<dbReference type="EMBL" id="SSMQ01000022">
    <property type="protein sequence ID" value="TKD05113.1"/>
    <property type="molecule type" value="Genomic_DNA"/>
</dbReference>
<gene>
    <name evidence="13" type="ORF">E8A74_21440</name>
</gene>
<comment type="catalytic activity">
    <reaction evidence="9">
        <text>sn-glycerol 3-phosphate + NADP(+) = dihydroxyacetone phosphate + NADPH + H(+)</text>
        <dbReference type="Rhea" id="RHEA:11096"/>
        <dbReference type="ChEBI" id="CHEBI:15378"/>
        <dbReference type="ChEBI" id="CHEBI:57597"/>
        <dbReference type="ChEBI" id="CHEBI:57642"/>
        <dbReference type="ChEBI" id="CHEBI:57783"/>
        <dbReference type="ChEBI" id="CHEBI:58349"/>
        <dbReference type="EC" id="1.1.1.94"/>
    </reaction>
</comment>
<evidence type="ECO:0000256" key="2">
    <source>
        <dbReference type="ARBA" id="ARBA00022516"/>
    </source>
</evidence>
<comment type="caution">
    <text evidence="13">The sequence shown here is derived from an EMBL/GenBank/DDBJ whole genome shotgun (WGS) entry which is preliminary data.</text>
</comment>
<dbReference type="PIRSF" id="PIRSF000114">
    <property type="entry name" value="Glycerol-3-P_dh"/>
    <property type="match status" value="1"/>
</dbReference>
<dbReference type="InterPro" id="IPR036291">
    <property type="entry name" value="NAD(P)-bd_dom_sf"/>
</dbReference>
<proteinExistence type="inferred from homology"/>
<evidence type="ECO:0000259" key="11">
    <source>
        <dbReference type="Pfam" id="PF01210"/>
    </source>
</evidence>
<evidence type="ECO:0000256" key="10">
    <source>
        <dbReference type="SAM" id="MobiDB-lite"/>
    </source>
</evidence>
<dbReference type="InterPro" id="IPR006109">
    <property type="entry name" value="G3P_DH_NAD-dep_C"/>
</dbReference>
<dbReference type="InterPro" id="IPR011128">
    <property type="entry name" value="G3P_DH_NAD-dep_N"/>
</dbReference>
<dbReference type="GO" id="GO:0005975">
    <property type="term" value="P:carbohydrate metabolic process"/>
    <property type="evidence" value="ECO:0007669"/>
    <property type="project" value="InterPro"/>
</dbReference>
<evidence type="ECO:0000256" key="6">
    <source>
        <dbReference type="ARBA" id="ARBA00023264"/>
    </source>
</evidence>
<evidence type="ECO:0000256" key="4">
    <source>
        <dbReference type="ARBA" id="ARBA00023098"/>
    </source>
</evidence>
<organism evidence="13 14">
    <name type="scientific">Polyangium fumosum</name>
    <dbReference type="NCBI Taxonomy" id="889272"/>
    <lineage>
        <taxon>Bacteria</taxon>
        <taxon>Pseudomonadati</taxon>
        <taxon>Myxococcota</taxon>
        <taxon>Polyangia</taxon>
        <taxon>Polyangiales</taxon>
        <taxon>Polyangiaceae</taxon>
        <taxon>Polyangium</taxon>
    </lineage>
</organism>
<dbReference type="GO" id="GO:0051287">
    <property type="term" value="F:NAD binding"/>
    <property type="evidence" value="ECO:0007669"/>
    <property type="project" value="InterPro"/>
</dbReference>
<evidence type="ECO:0000256" key="9">
    <source>
        <dbReference type="RuleBase" id="RU000439"/>
    </source>
</evidence>
<evidence type="ECO:0000256" key="1">
    <source>
        <dbReference type="ARBA" id="ARBA00011009"/>
    </source>
</evidence>
<keyword evidence="14" id="KW-1185">Reference proteome</keyword>
<evidence type="ECO:0000256" key="3">
    <source>
        <dbReference type="ARBA" id="ARBA00023002"/>
    </source>
</evidence>
<feature type="binding site" evidence="7">
    <location>
        <position position="142"/>
    </location>
    <ligand>
        <name>NAD(+)</name>
        <dbReference type="ChEBI" id="CHEBI:57540"/>
    </ligand>
</feature>
<name>A0A4U1J9M5_9BACT</name>
<dbReference type="OrthoDB" id="9812273at2"/>
<dbReference type="GO" id="GO:0005829">
    <property type="term" value="C:cytosol"/>
    <property type="evidence" value="ECO:0007669"/>
    <property type="project" value="TreeGrafter"/>
</dbReference>
<feature type="region of interest" description="Disordered" evidence="10">
    <location>
        <begin position="36"/>
        <end position="63"/>
    </location>
</feature>
<protein>
    <recommendedName>
        <fullName evidence="9">Glycerol-3-phosphate dehydrogenase</fullName>
        <ecNumber evidence="9">1.1.1.94</ecNumber>
    </recommendedName>
</protein>
<evidence type="ECO:0000256" key="7">
    <source>
        <dbReference type="PIRSR" id="PIRSR000114-3"/>
    </source>
</evidence>
<keyword evidence="3 8" id="KW-0560">Oxidoreductase</keyword>
<evidence type="ECO:0000256" key="8">
    <source>
        <dbReference type="RuleBase" id="RU000437"/>
    </source>
</evidence>
<dbReference type="SUPFAM" id="SSF51735">
    <property type="entry name" value="NAD(P)-binding Rossmann-fold domains"/>
    <property type="match status" value="1"/>
</dbReference>
<accession>A0A4U1J9M5</accession>
<dbReference type="Pfam" id="PF07479">
    <property type="entry name" value="NAD_Gly3P_dh_C"/>
    <property type="match status" value="1"/>
</dbReference>
<dbReference type="RefSeq" id="WP_136930920.1">
    <property type="nucleotide sequence ID" value="NZ_SSMQ01000022.1"/>
</dbReference>
<feature type="domain" description="Glycerol-3-phosphate dehydrogenase NAD-dependent N-terminal" evidence="11">
    <location>
        <begin position="9"/>
        <end position="158"/>
    </location>
</feature>
<dbReference type="Pfam" id="PF01210">
    <property type="entry name" value="NAD_Gly3P_dh_N"/>
    <property type="match status" value="1"/>
</dbReference>
<dbReference type="PRINTS" id="PR00077">
    <property type="entry name" value="GPDHDRGNASE"/>
</dbReference>
<evidence type="ECO:0000256" key="5">
    <source>
        <dbReference type="ARBA" id="ARBA00023209"/>
    </source>
</evidence>
<dbReference type="PANTHER" id="PTHR11728:SF1">
    <property type="entry name" value="GLYCEROL-3-PHOSPHATE DEHYDROGENASE [NAD(+)] 2, CHLOROPLASTIC"/>
    <property type="match status" value="1"/>
</dbReference>
<keyword evidence="2" id="KW-0444">Lipid biosynthesis</keyword>
<dbReference type="GO" id="GO:0141153">
    <property type="term" value="F:glycerol-3-phosphate dehydrogenase (NADP+) activity"/>
    <property type="evidence" value="ECO:0007669"/>
    <property type="project" value="RHEA"/>
</dbReference>
<dbReference type="InterPro" id="IPR006168">
    <property type="entry name" value="G3P_DH_NAD-dep"/>
</dbReference>
<dbReference type="EC" id="1.1.1.94" evidence="9"/>
<dbReference type="Gene3D" id="3.40.50.720">
    <property type="entry name" value="NAD(P)-binding Rossmann-like Domain"/>
    <property type="match status" value="1"/>
</dbReference>
<dbReference type="Gene3D" id="1.10.1040.10">
    <property type="entry name" value="N-(1-d-carboxylethyl)-l-norvaline Dehydrogenase, domain 2"/>
    <property type="match status" value="1"/>
</dbReference>
<evidence type="ECO:0000313" key="13">
    <source>
        <dbReference type="EMBL" id="TKD05113.1"/>
    </source>
</evidence>
<feature type="domain" description="Glycerol-3-phosphate dehydrogenase NAD-dependent C-terminal" evidence="12">
    <location>
        <begin position="182"/>
        <end position="317"/>
    </location>
</feature>
<evidence type="ECO:0000313" key="14">
    <source>
        <dbReference type="Proteomes" id="UP000309215"/>
    </source>
</evidence>
<dbReference type="SUPFAM" id="SSF48179">
    <property type="entry name" value="6-phosphogluconate dehydrogenase C-terminal domain-like"/>
    <property type="match status" value="1"/>
</dbReference>